<dbReference type="Proteomes" id="UP001355207">
    <property type="component" value="Chromosome 3"/>
</dbReference>
<dbReference type="Gene3D" id="1.10.1510.10">
    <property type="entry name" value="Uncharacterised protein YqeY/AIM41 PF09424, N-terminal domain"/>
    <property type="match status" value="1"/>
</dbReference>
<dbReference type="AlphaFoldDB" id="A0AAX4JSD1"/>
<sequence>MLPQLIARRALHTSRPIFNAQAQPGLETVLRNALKASMKSKDKPAAACLKSILADVTNATKSGANPNEPINDEGVMAVLKKGIFQRTQASESYSPSSSSPHPENYSSLQKEIELLKGFLPESPSTEILQTLIDKIIGNLSNELKASKGVAGKVINGLWEELGDKKGGVDKKLVGKLVQDALKKIQI</sequence>
<accession>A0AAX4JSD1</accession>
<evidence type="ECO:0000313" key="3">
    <source>
        <dbReference type="Proteomes" id="UP001355207"/>
    </source>
</evidence>
<protein>
    <recommendedName>
        <fullName evidence="1">Altered inheritance of mitochondria protein 41</fullName>
    </recommendedName>
</protein>
<comment type="subcellular location">
    <subcellularLocation>
        <location evidence="1">Mitochondrion</location>
    </subcellularLocation>
</comment>
<dbReference type="InterPro" id="IPR003789">
    <property type="entry name" value="Asn/Gln_tRNA_amidoTrase-B-like"/>
</dbReference>
<dbReference type="InterPro" id="IPR042184">
    <property type="entry name" value="YqeY/Aim41_N"/>
</dbReference>
<dbReference type="GO" id="GO:0005739">
    <property type="term" value="C:mitochondrion"/>
    <property type="evidence" value="ECO:0007669"/>
    <property type="project" value="UniProtKB-SubCell"/>
</dbReference>
<proteinExistence type="inferred from homology"/>
<dbReference type="EMBL" id="CP144100">
    <property type="protein sequence ID" value="WWC87510.1"/>
    <property type="molecule type" value="Genomic_DNA"/>
</dbReference>
<organism evidence="2 3">
    <name type="scientific">Kwoniella dendrophila CBS 6074</name>
    <dbReference type="NCBI Taxonomy" id="1295534"/>
    <lineage>
        <taxon>Eukaryota</taxon>
        <taxon>Fungi</taxon>
        <taxon>Dikarya</taxon>
        <taxon>Basidiomycota</taxon>
        <taxon>Agaricomycotina</taxon>
        <taxon>Tremellomycetes</taxon>
        <taxon>Tremellales</taxon>
        <taxon>Cryptococcaceae</taxon>
        <taxon>Kwoniella</taxon>
    </lineage>
</organism>
<comment type="similarity">
    <text evidence="1">Belongs to the AIM41 family.</text>
</comment>
<dbReference type="GO" id="GO:0016884">
    <property type="term" value="F:carbon-nitrogen ligase activity, with glutamine as amido-N-donor"/>
    <property type="evidence" value="ECO:0007669"/>
    <property type="project" value="UniProtKB-UniRule"/>
</dbReference>
<dbReference type="PANTHER" id="PTHR28055">
    <property type="entry name" value="ALTERED INHERITANCE OF MITOCHONDRIA PROTEIN 41, MITOCHONDRIAL"/>
    <property type="match status" value="1"/>
</dbReference>
<name>A0AAX4JSD1_9TREE</name>
<keyword evidence="1" id="KW-0496">Mitochondrion</keyword>
<dbReference type="PANTHER" id="PTHR28055:SF1">
    <property type="entry name" value="ALTERED INHERITANCE OF MITOCHONDRIA PROTEIN 41, MITOCHONDRIAL"/>
    <property type="match status" value="1"/>
</dbReference>
<gene>
    <name evidence="1" type="primary">AIM41</name>
    <name evidence="2" type="ORF">L201_002400</name>
</gene>
<keyword evidence="3" id="KW-1185">Reference proteome</keyword>
<dbReference type="Pfam" id="PF09424">
    <property type="entry name" value="YqeY"/>
    <property type="match status" value="1"/>
</dbReference>
<evidence type="ECO:0000313" key="2">
    <source>
        <dbReference type="EMBL" id="WWC87510.1"/>
    </source>
</evidence>
<dbReference type="InterPro" id="IPR019004">
    <property type="entry name" value="YqeY/Aim41"/>
</dbReference>
<evidence type="ECO:0000256" key="1">
    <source>
        <dbReference type="RuleBase" id="RU365099"/>
    </source>
</evidence>
<dbReference type="SUPFAM" id="SSF89095">
    <property type="entry name" value="GatB/YqeY motif"/>
    <property type="match status" value="1"/>
</dbReference>
<reference evidence="2 3" key="1">
    <citation type="submission" date="2024-01" db="EMBL/GenBank/DDBJ databases">
        <title>Comparative genomics of Cryptococcus and Kwoniella reveals pathogenesis evolution and contrasting modes of karyotype evolution via chromosome fusion or intercentromeric recombination.</title>
        <authorList>
            <person name="Coelho M.A."/>
            <person name="David-Palma M."/>
            <person name="Shea T."/>
            <person name="Bowers K."/>
            <person name="McGinley-Smith S."/>
            <person name="Mohammad A.W."/>
            <person name="Gnirke A."/>
            <person name="Yurkov A.M."/>
            <person name="Nowrousian M."/>
            <person name="Sun S."/>
            <person name="Cuomo C.A."/>
            <person name="Heitman J."/>
        </authorList>
    </citation>
    <scope>NUCLEOTIDE SEQUENCE [LARGE SCALE GENOMIC DNA]</scope>
    <source>
        <strain evidence="2 3">CBS 6074</strain>
    </source>
</reference>